<gene>
    <name evidence="1" type="ORF">SAMN06296052_13914</name>
</gene>
<evidence type="ECO:0000313" key="1">
    <source>
        <dbReference type="EMBL" id="SNT28135.1"/>
    </source>
</evidence>
<protein>
    <submittedName>
        <fullName evidence="1">Uncharacterized protein</fullName>
    </submittedName>
</protein>
<organism evidence="1 2">
    <name type="scientific">Pontibacter ummariensis</name>
    <dbReference type="NCBI Taxonomy" id="1610492"/>
    <lineage>
        <taxon>Bacteria</taxon>
        <taxon>Pseudomonadati</taxon>
        <taxon>Bacteroidota</taxon>
        <taxon>Cytophagia</taxon>
        <taxon>Cytophagales</taxon>
        <taxon>Hymenobacteraceae</taxon>
        <taxon>Pontibacter</taxon>
    </lineage>
</organism>
<keyword evidence="2" id="KW-1185">Reference proteome</keyword>
<reference evidence="2" key="1">
    <citation type="submission" date="2017-06" db="EMBL/GenBank/DDBJ databases">
        <authorList>
            <person name="Varghese N."/>
            <person name="Submissions S."/>
        </authorList>
    </citation>
    <scope>NUCLEOTIDE SEQUENCE [LARGE SCALE GENOMIC DNA]</scope>
    <source>
        <strain evidence="2">NKM1</strain>
    </source>
</reference>
<sequence>MQPTKFQLNFWNVVKTALEYRAMTKQESRLHRKNFWVYNREEHAALYSEIMERILFKMHLEHLKSTLKYRRDFYKRPQAY</sequence>
<dbReference type="AlphaFoldDB" id="A0A239LCV4"/>
<evidence type="ECO:0000313" key="2">
    <source>
        <dbReference type="Proteomes" id="UP000198432"/>
    </source>
</evidence>
<dbReference type="Proteomes" id="UP000198432">
    <property type="component" value="Unassembled WGS sequence"/>
</dbReference>
<name>A0A239LCV4_9BACT</name>
<accession>A0A239LCV4</accession>
<proteinExistence type="predicted"/>
<dbReference type="EMBL" id="FZOQ01000039">
    <property type="protein sequence ID" value="SNT28135.1"/>
    <property type="molecule type" value="Genomic_DNA"/>
</dbReference>